<dbReference type="InterPro" id="IPR001627">
    <property type="entry name" value="Semap_dom"/>
</dbReference>
<dbReference type="PANTHER" id="PTHR11412">
    <property type="entry name" value="MACROGLOBULIN / COMPLEMENT"/>
    <property type="match status" value="1"/>
</dbReference>
<sequence length="2239" mass="245473">MARAAPIWRKVSFWGDAAPDLIGKFRGNQTHSDHFRLLEQDGHNLLVGARNVVYNISLSSLELQKKLEWFSESKDIDMCKLKGKSEEACQNYIRVLARKSETVIFVCGTNAYKPRCRDYVISPDGEYTVKEQVPGEGLCPFDPKNNSTAIFADGDLYVATVGQLSGADPLIYRKPLRTEPFDLKHLNAPNFVSSIHYEDYVYFFFRESAVEYINCGKTVYSRVARVCTRDKGGPHKFQQRWTSFLKARLNCSVGGDIPFYFNEIQSTSPIVDGIYNGKEAKLIYSVFTTPHNSISGSAVCAFRVEDIQRVFEGSFKGQDDINSNWLPIVNSKVPEPRPGQCVNDSRTLPDVTLNFITEHPLMDQAVPSHFGRPILVHTGFQYRFTYIAVDPQVETVSGKKYDVLFIGTDTGRVLKAVNVPRQQQSAGGHPVLVEDVGVFQGAPVTNLLVHRPQGRLVVVTHSEIQAVPLFGCQRYAATCADCVALQDPYCAWDSDRSTCVNPSLRVRKKDSYVQNIEEGWDHRCGQGVLQGASGVTASPPVSVCPPCDCTCPPPPTLPPTSSPPPTEVDDPDMAAEEFNDLTRPQFFGRPPSSNGPLRSPHQYQGSGMDDAAHPNSASRPLGDGHEGAVAGSSLHGDQRTGGSSQFYTAETLAIAVTTSIVASLVVGFISGYIFSRRCRSDEEAEETCPPDDYSRYLDRGGDPHSEGFLSSTHNHAKPINLVLNVPPKNGKNANSSADNKPLQKGAFSVRDSPVWMDSSTEAQCRNLETAVGGAQCLADVTGSRAFERFTGNQIAKIWQTKRDAYANTERISLVSSFGATLFLGRYAPIDFSDDLEAKLGEPVPSHEVLGTVAPYFVDRYGFPPDCSVVAFTGDNPASLAGLRLRGGDLLVSLGTSDTVIMWLSEAKPALEGHVMVNPVASDAFMGMLCYKNGSLTRQRVRDHCAGGSWDIFASLIDSTPRGNFGNIGMYFDLKEILPPVIGDFKFNKSNERVANFPRKLKRGLLSKANFLLNVFMRNVLGSPLAAECWLPVVPPKILELFRSWLTCSVGQIWIENPMHFKIAQWHNVSFSAGIIQLETQLSHEPQLGEWSVCCQISDHLTCQAFQVGNYGEAVSANITKEFVWSPFTLEFDTKRSVPNFKPGLVYRGLVQARYPDGTAASGKRVSVCFSASSLPTVRCSARRKPQCQRVSSTDDVATGCRDYETDAQGQAHFSVPGMRGTLNSLSLTATSDGGIWNNPVSRMHLRAWTSMSGRYLHISIPSEKLECSRNTSILFYHTKLRNHPEGVTFYYQVVSGHQVVDKGTLSPRRSWDDIAYRIPLDSSSSSMRVSGYSVSEFNLTVKPGWGLSPMARLMVYYAHPNGEIIADAVPLEFKPCDSNEVLLSFAAKSVQPGTPAALSLSAAQGSVCGTWALDQAVLQKTAEAEFTTEKLHKLLSPLQAKPNRPMVLKGHCVLNEENWHFAGPTLFLDSAAAFAESSVQVITDMKINVRPCWEDGGMWTPEHGARTGIDDGGDGEIADLAPATAVPKSAVDIRIHFPETWLWELHHIKGAAPLNLSREIPHSVTKWKAGALCLHPTRGLGMAADTVNAVQPFFIQLSLPAVAIRGETIPITASLFNYLKSCIPVKFGVIADASCLKVIGSPQKRFCLCSEDTVSLRLYARSECLGQLNITAHALGLSKDDSICEPGSVTETRTARDALRKSLHALAEGTPREKSASEYVCLKGKLLSPTNSTGNHRFILKLPGNAIHGSSKGVFTVSGDILSPVLASGLESIVKLPTACGEQNLAILATNVVVLDYLISSGHFSHPLEAKLRRNILTGYEQQLNYRHPNNGYSAFGSADPEPSLWLTAFVVRTYGKARQYVSLDDTELSLNTQWLLGHQYDTGCFPSVGRVLNSQLKGGIQGTSLSPLTAYVLISLLEANATLSPHVQNAAVQCLVEETAQEQDSYSLALHTYALILLGHRNAQQTFHLLWSRGELEADGTLHWSRNVSSAVAVETSGYAILSCLTLHKEAGVSLALPAVQWLLKQRNHRGGFISTQDTVIAMQALAKYAKMVVLPNTHLTLTVSSQHMEPRDLHVEPANVMLLQEMPIPVLPATLELSVTGKGCAFVQVIDDLEVKKVEEEVNKVNLYFDELSNRRTCVTLVLTQEYEVRDGLPAPVILQDYYDPDMIVLRNYTIPTCERDQQNTVDLQVPLQSDVVQEGAPSEGAHLSNFRNIDQEPDFPDGPEANLPVTVPAPED</sequence>
<dbReference type="InterPro" id="IPR001599">
    <property type="entry name" value="Macroglobln_a2"/>
</dbReference>
<dbReference type="SUPFAM" id="SSF53067">
    <property type="entry name" value="Actin-like ATPase domain"/>
    <property type="match status" value="2"/>
</dbReference>
<dbReference type="Pfam" id="PF01437">
    <property type="entry name" value="PSI"/>
    <property type="match status" value="1"/>
</dbReference>
<dbReference type="CDD" id="cd11237">
    <property type="entry name" value="Sema_1A"/>
    <property type="match status" value="1"/>
</dbReference>
<evidence type="ECO:0000256" key="4">
    <source>
        <dbReference type="ARBA" id="ARBA00022900"/>
    </source>
</evidence>
<dbReference type="VEuPathDB" id="VectorBase:RSAN_040121"/>
<dbReference type="InterPro" id="IPR011626">
    <property type="entry name" value="Alpha-macroglobulin_TED"/>
</dbReference>
<dbReference type="Pfam" id="PF07703">
    <property type="entry name" value="A2M_BRD"/>
    <property type="match status" value="1"/>
</dbReference>
<dbReference type="InterPro" id="IPR008930">
    <property type="entry name" value="Terpenoid_cyclase/PrenylTrfase"/>
</dbReference>
<accession>A0A9D4Q3H5</accession>
<keyword evidence="6" id="KW-0472">Membrane</keyword>
<dbReference type="Gene3D" id="3.30.1680.10">
    <property type="entry name" value="ligand-binding face of the semaphorins, domain 2"/>
    <property type="match status" value="1"/>
</dbReference>
<dbReference type="Pfam" id="PF07678">
    <property type="entry name" value="TED_complement"/>
    <property type="match status" value="1"/>
</dbReference>
<evidence type="ECO:0000259" key="11">
    <source>
        <dbReference type="PROSITE" id="PS51004"/>
    </source>
</evidence>
<evidence type="ECO:0000256" key="10">
    <source>
        <dbReference type="SAM" id="MobiDB-lite"/>
    </source>
</evidence>
<dbReference type="SMART" id="SM01361">
    <property type="entry name" value="A2M_recep"/>
    <property type="match status" value="1"/>
</dbReference>
<reference evidence="12" key="1">
    <citation type="journal article" date="2020" name="Cell">
        <title>Large-Scale Comparative Analyses of Tick Genomes Elucidate Their Genetic Diversity and Vector Capacities.</title>
        <authorList>
            <consortium name="Tick Genome and Microbiome Consortium (TIGMIC)"/>
            <person name="Jia N."/>
            <person name="Wang J."/>
            <person name="Shi W."/>
            <person name="Du L."/>
            <person name="Sun Y."/>
            <person name="Zhan W."/>
            <person name="Jiang J.F."/>
            <person name="Wang Q."/>
            <person name="Zhang B."/>
            <person name="Ji P."/>
            <person name="Bell-Sakyi L."/>
            <person name="Cui X.M."/>
            <person name="Yuan T.T."/>
            <person name="Jiang B.G."/>
            <person name="Yang W.F."/>
            <person name="Lam T.T."/>
            <person name="Chang Q.C."/>
            <person name="Ding S.J."/>
            <person name="Wang X.J."/>
            <person name="Zhu J.G."/>
            <person name="Ruan X.D."/>
            <person name="Zhao L."/>
            <person name="Wei J.T."/>
            <person name="Ye R.Z."/>
            <person name="Que T.C."/>
            <person name="Du C.H."/>
            <person name="Zhou Y.H."/>
            <person name="Cheng J.X."/>
            <person name="Dai P.F."/>
            <person name="Guo W.B."/>
            <person name="Han X.H."/>
            <person name="Huang E.J."/>
            <person name="Li L.F."/>
            <person name="Wei W."/>
            <person name="Gao Y.C."/>
            <person name="Liu J.Z."/>
            <person name="Shao H.Z."/>
            <person name="Wang X."/>
            <person name="Wang C.C."/>
            <person name="Yang T.C."/>
            <person name="Huo Q.B."/>
            <person name="Li W."/>
            <person name="Chen H.Y."/>
            <person name="Chen S.E."/>
            <person name="Zhou L.G."/>
            <person name="Ni X.B."/>
            <person name="Tian J.H."/>
            <person name="Sheng Y."/>
            <person name="Liu T."/>
            <person name="Pan Y.S."/>
            <person name="Xia L.Y."/>
            <person name="Li J."/>
            <person name="Zhao F."/>
            <person name="Cao W.C."/>
        </authorList>
    </citation>
    <scope>NUCLEOTIDE SEQUENCE</scope>
    <source>
        <strain evidence="12">Rsan-2018</strain>
    </source>
</reference>
<dbReference type="InterPro" id="IPR016201">
    <property type="entry name" value="PSI"/>
</dbReference>
<keyword evidence="5" id="KW-0524">Neurogenesis</keyword>
<keyword evidence="13" id="KW-1185">Reference proteome</keyword>
<dbReference type="Gene3D" id="1.50.10.20">
    <property type="match status" value="1"/>
</dbReference>
<dbReference type="PROSITE" id="PS51004">
    <property type="entry name" value="SEMA"/>
    <property type="match status" value="1"/>
</dbReference>
<dbReference type="SMART" id="SM01419">
    <property type="entry name" value="Thiol-ester_cl"/>
    <property type="match status" value="1"/>
</dbReference>
<evidence type="ECO:0000256" key="7">
    <source>
        <dbReference type="ARBA" id="ARBA00023157"/>
    </source>
</evidence>
<reference evidence="12" key="2">
    <citation type="submission" date="2021-09" db="EMBL/GenBank/DDBJ databases">
        <authorList>
            <person name="Jia N."/>
            <person name="Wang J."/>
            <person name="Shi W."/>
            <person name="Du L."/>
            <person name="Sun Y."/>
            <person name="Zhan W."/>
            <person name="Jiang J."/>
            <person name="Wang Q."/>
            <person name="Zhang B."/>
            <person name="Ji P."/>
            <person name="Sakyi L.B."/>
            <person name="Cui X."/>
            <person name="Yuan T."/>
            <person name="Jiang B."/>
            <person name="Yang W."/>
            <person name="Lam T.T.-Y."/>
            <person name="Chang Q."/>
            <person name="Ding S."/>
            <person name="Wang X."/>
            <person name="Zhu J."/>
            <person name="Ruan X."/>
            <person name="Zhao L."/>
            <person name="Wei J."/>
            <person name="Que T."/>
            <person name="Du C."/>
            <person name="Cheng J."/>
            <person name="Dai P."/>
            <person name="Han X."/>
            <person name="Huang E."/>
            <person name="Gao Y."/>
            <person name="Liu J."/>
            <person name="Shao H."/>
            <person name="Ye R."/>
            <person name="Li L."/>
            <person name="Wei W."/>
            <person name="Wang X."/>
            <person name="Wang C."/>
            <person name="Huo Q."/>
            <person name="Li W."/>
            <person name="Guo W."/>
            <person name="Chen H."/>
            <person name="Chen S."/>
            <person name="Zhou L."/>
            <person name="Zhou L."/>
            <person name="Ni X."/>
            <person name="Tian J."/>
            <person name="Zhou Y."/>
            <person name="Sheng Y."/>
            <person name="Liu T."/>
            <person name="Pan Y."/>
            <person name="Xia L."/>
            <person name="Li J."/>
            <person name="Zhao F."/>
            <person name="Cao W."/>
        </authorList>
    </citation>
    <scope>NUCLEOTIDE SEQUENCE</scope>
    <source>
        <strain evidence="12">Rsan-2018</strain>
        <tissue evidence="12">Larvae</tissue>
    </source>
</reference>
<dbReference type="GO" id="GO:0007399">
    <property type="term" value="P:nervous system development"/>
    <property type="evidence" value="ECO:0007669"/>
    <property type="project" value="UniProtKB-KW"/>
</dbReference>
<dbReference type="GO" id="GO:0016020">
    <property type="term" value="C:membrane"/>
    <property type="evidence" value="ECO:0007669"/>
    <property type="project" value="UniProtKB-SubCell"/>
</dbReference>
<comment type="similarity">
    <text evidence="2">Belongs to the protease inhibitor I39 (alpha-2-macroglobulin) family.</text>
</comment>
<dbReference type="InterPro" id="IPR015943">
    <property type="entry name" value="WD40/YVTN_repeat-like_dom_sf"/>
</dbReference>
<evidence type="ECO:0000256" key="6">
    <source>
        <dbReference type="ARBA" id="ARBA00023136"/>
    </source>
</evidence>
<dbReference type="SUPFAM" id="SSF101912">
    <property type="entry name" value="Sema domain"/>
    <property type="match status" value="1"/>
</dbReference>
<dbReference type="Pfam" id="PF01403">
    <property type="entry name" value="Sema"/>
    <property type="match status" value="1"/>
</dbReference>
<dbReference type="SUPFAM" id="SSF81296">
    <property type="entry name" value="E set domains"/>
    <property type="match status" value="1"/>
</dbReference>
<keyword evidence="8" id="KW-0325">Glycoprotein</keyword>
<dbReference type="GO" id="GO:0005615">
    <property type="term" value="C:extracellular space"/>
    <property type="evidence" value="ECO:0007669"/>
    <property type="project" value="InterPro"/>
</dbReference>
<feature type="compositionally biased region" description="Basic and acidic residues" evidence="10">
    <location>
        <begin position="692"/>
        <end position="705"/>
    </location>
</feature>
<evidence type="ECO:0000256" key="2">
    <source>
        <dbReference type="ARBA" id="ARBA00010952"/>
    </source>
</evidence>
<dbReference type="InterPro" id="IPR036595">
    <property type="entry name" value="A-macroglobulin_rcpt-bd_sf"/>
</dbReference>
<dbReference type="SUPFAM" id="SSF49410">
    <property type="entry name" value="Alpha-macroglobulin receptor domain"/>
    <property type="match status" value="1"/>
</dbReference>
<evidence type="ECO:0000256" key="8">
    <source>
        <dbReference type="ARBA" id="ARBA00023180"/>
    </source>
</evidence>
<dbReference type="Pfam" id="PF00207">
    <property type="entry name" value="A2M"/>
    <property type="match status" value="1"/>
</dbReference>
<evidence type="ECO:0000256" key="3">
    <source>
        <dbReference type="ARBA" id="ARBA00022690"/>
    </source>
</evidence>
<dbReference type="SMART" id="SM00630">
    <property type="entry name" value="Sema"/>
    <property type="match status" value="1"/>
</dbReference>
<dbReference type="InterPro" id="IPR047565">
    <property type="entry name" value="Alpha-macroglob_thiol-ester_cl"/>
</dbReference>
<dbReference type="InterPro" id="IPR002165">
    <property type="entry name" value="Plexin_repeat"/>
</dbReference>
<dbReference type="VEuPathDB" id="VectorBase:RSAN_029760"/>
<dbReference type="Pfam" id="PF07677">
    <property type="entry name" value="A2M_recep"/>
    <property type="match status" value="1"/>
</dbReference>
<dbReference type="InterPro" id="IPR042068">
    <property type="entry name" value="SEM1A_sema_dom"/>
</dbReference>
<dbReference type="Gene3D" id="2.60.120.1540">
    <property type="match status" value="1"/>
</dbReference>
<organism evidence="12 13">
    <name type="scientific">Rhipicephalus sanguineus</name>
    <name type="common">Brown dog tick</name>
    <name type="synonym">Ixodes sanguineus</name>
    <dbReference type="NCBI Taxonomy" id="34632"/>
    <lineage>
        <taxon>Eukaryota</taxon>
        <taxon>Metazoa</taxon>
        <taxon>Ecdysozoa</taxon>
        <taxon>Arthropoda</taxon>
        <taxon>Chelicerata</taxon>
        <taxon>Arachnida</taxon>
        <taxon>Acari</taxon>
        <taxon>Parasitiformes</taxon>
        <taxon>Ixodida</taxon>
        <taxon>Ixodoidea</taxon>
        <taxon>Ixodidae</taxon>
        <taxon>Rhipicephalinae</taxon>
        <taxon>Rhipicephalus</taxon>
        <taxon>Rhipicephalus</taxon>
    </lineage>
</organism>
<dbReference type="InterPro" id="IPR009048">
    <property type="entry name" value="A-macroglobulin_rcpt-bd"/>
</dbReference>
<comment type="caution">
    <text evidence="9">Lacks conserved residue(s) required for the propagation of feature annotation.</text>
</comment>
<dbReference type="InterPro" id="IPR011625">
    <property type="entry name" value="A2M_N_BRD"/>
</dbReference>
<dbReference type="GO" id="GO:0042732">
    <property type="term" value="P:D-xylose metabolic process"/>
    <property type="evidence" value="ECO:0007669"/>
    <property type="project" value="InterPro"/>
</dbReference>
<feature type="region of interest" description="Disordered" evidence="10">
    <location>
        <begin position="680"/>
        <end position="711"/>
    </location>
</feature>
<feature type="region of interest" description="Disordered" evidence="10">
    <location>
        <begin position="2200"/>
        <end position="2239"/>
    </location>
</feature>
<dbReference type="Gene3D" id="2.130.10.10">
    <property type="entry name" value="YVTN repeat-like/Quinoprotein amine dehydrogenase"/>
    <property type="match status" value="1"/>
</dbReference>
<evidence type="ECO:0000256" key="9">
    <source>
        <dbReference type="PROSITE-ProRule" id="PRU00352"/>
    </source>
</evidence>
<feature type="domain" description="Sema" evidence="11">
    <location>
        <begin position="1"/>
        <end position="469"/>
    </location>
</feature>
<dbReference type="Gene3D" id="3.30.420.40">
    <property type="match status" value="2"/>
</dbReference>
<dbReference type="SMART" id="SM00423">
    <property type="entry name" value="PSI"/>
    <property type="match status" value="1"/>
</dbReference>
<dbReference type="InterPro" id="IPR043129">
    <property type="entry name" value="ATPase_NBD"/>
</dbReference>
<dbReference type="InterPro" id="IPR014756">
    <property type="entry name" value="Ig_E-set"/>
</dbReference>
<evidence type="ECO:0000313" key="12">
    <source>
        <dbReference type="EMBL" id="KAH7962426.1"/>
    </source>
</evidence>
<keyword evidence="7" id="KW-1015">Disulfide bond</keyword>
<dbReference type="FunFam" id="2.130.10.10:FF:000346">
    <property type="entry name" value="Sema-1a, isoform D"/>
    <property type="match status" value="1"/>
</dbReference>
<dbReference type="GO" id="GO:0004856">
    <property type="term" value="F:D-xylulokinase activity"/>
    <property type="evidence" value="ECO:0007669"/>
    <property type="project" value="InterPro"/>
</dbReference>
<dbReference type="SUPFAM" id="SSF48239">
    <property type="entry name" value="Terpenoid cyclases/Protein prenyltransferases"/>
    <property type="match status" value="1"/>
</dbReference>
<dbReference type="GO" id="GO:0030215">
    <property type="term" value="F:semaphorin receptor binding"/>
    <property type="evidence" value="ECO:0007669"/>
    <property type="project" value="InterPro"/>
</dbReference>
<dbReference type="SUPFAM" id="SSF103575">
    <property type="entry name" value="Plexin repeat"/>
    <property type="match status" value="1"/>
</dbReference>
<feature type="region of interest" description="Disordered" evidence="10">
    <location>
        <begin position="724"/>
        <end position="743"/>
    </location>
</feature>
<comment type="subcellular location">
    <subcellularLocation>
        <location evidence="1">Membrane</location>
    </subcellularLocation>
</comment>
<dbReference type="GO" id="GO:0004867">
    <property type="term" value="F:serine-type endopeptidase inhibitor activity"/>
    <property type="evidence" value="ECO:0007669"/>
    <property type="project" value="UniProtKB-KW"/>
</dbReference>
<evidence type="ECO:0000256" key="5">
    <source>
        <dbReference type="ARBA" id="ARBA00022902"/>
    </source>
</evidence>
<dbReference type="InterPro" id="IPR013783">
    <property type="entry name" value="Ig-like_fold"/>
</dbReference>
<comment type="caution">
    <text evidence="12">The sequence shown here is derived from an EMBL/GenBank/DDBJ whole genome shotgun (WGS) entry which is preliminary data.</text>
</comment>
<dbReference type="InterPro" id="IPR050473">
    <property type="entry name" value="A2M/Complement_sys"/>
</dbReference>
<feature type="region of interest" description="Disordered" evidence="10">
    <location>
        <begin position="583"/>
        <end position="641"/>
    </location>
</feature>
<dbReference type="SMART" id="SM01360">
    <property type="entry name" value="A2M"/>
    <property type="match status" value="1"/>
</dbReference>
<dbReference type="InterPro" id="IPR036352">
    <property type="entry name" value="Semap_dom_sf"/>
</dbReference>
<dbReference type="PANTHER" id="PTHR11412:SF171">
    <property type="entry name" value="PREGNANCY ZONE PROTEIN-LIKE PROTEIN"/>
    <property type="match status" value="1"/>
</dbReference>
<dbReference type="Proteomes" id="UP000821837">
    <property type="component" value="Chromosome 3"/>
</dbReference>
<dbReference type="Gene3D" id="2.60.40.1930">
    <property type="match status" value="2"/>
</dbReference>
<feature type="compositionally biased region" description="Polar residues" evidence="10">
    <location>
        <begin position="591"/>
        <end position="605"/>
    </location>
</feature>
<protein>
    <recommendedName>
        <fullName evidence="11">Sema domain-containing protein</fullName>
    </recommendedName>
</protein>
<keyword evidence="3" id="KW-0646">Protease inhibitor</keyword>
<dbReference type="Gene3D" id="2.60.40.690">
    <property type="entry name" value="Alpha-macroglobulin, receptor-binding domain"/>
    <property type="match status" value="1"/>
</dbReference>
<dbReference type="CDD" id="cd07776">
    <property type="entry name" value="ASKHA_NBD_FGGY_SpXK-like"/>
    <property type="match status" value="1"/>
</dbReference>
<name>A0A9D4Q3H5_RHISA</name>
<dbReference type="EMBL" id="JABSTV010001249">
    <property type="protein sequence ID" value="KAH7962426.1"/>
    <property type="molecule type" value="Genomic_DNA"/>
</dbReference>
<dbReference type="Gene3D" id="2.60.40.10">
    <property type="entry name" value="Immunoglobulins"/>
    <property type="match status" value="2"/>
</dbReference>
<dbReference type="InterPro" id="IPR042024">
    <property type="entry name" value="D-XK_euk"/>
</dbReference>
<dbReference type="SMART" id="SM01359">
    <property type="entry name" value="A2M_N_2"/>
    <property type="match status" value="1"/>
</dbReference>
<evidence type="ECO:0000313" key="13">
    <source>
        <dbReference type="Proteomes" id="UP000821837"/>
    </source>
</evidence>
<proteinExistence type="inferred from homology"/>
<keyword evidence="4" id="KW-0722">Serine protease inhibitor</keyword>
<gene>
    <name evidence="12" type="ORF">HPB52_016011</name>
</gene>
<evidence type="ECO:0000256" key="1">
    <source>
        <dbReference type="ARBA" id="ARBA00004370"/>
    </source>
</evidence>
<dbReference type="Gene3D" id="2.20.130.20">
    <property type="match status" value="1"/>
</dbReference>